<proteinExistence type="predicted"/>
<dbReference type="Gene3D" id="3.40.50.2000">
    <property type="entry name" value="Glycogen Phosphorylase B"/>
    <property type="match status" value="2"/>
</dbReference>
<keyword evidence="1" id="KW-0808">Transferase</keyword>
<protein>
    <submittedName>
        <fullName evidence="1">Glycosyltransferase involved in cell wall biosynthesis</fullName>
    </submittedName>
</protein>
<dbReference type="SUPFAM" id="SSF53756">
    <property type="entry name" value="UDP-Glycosyltransferase/glycogen phosphorylase"/>
    <property type="match status" value="1"/>
</dbReference>
<evidence type="ECO:0000313" key="2">
    <source>
        <dbReference type="Proteomes" id="UP000256869"/>
    </source>
</evidence>
<dbReference type="GO" id="GO:0016740">
    <property type="term" value="F:transferase activity"/>
    <property type="evidence" value="ECO:0007669"/>
    <property type="project" value="UniProtKB-KW"/>
</dbReference>
<organism evidence="1 2">
    <name type="scientific">Cohnella lupini</name>
    <dbReference type="NCBI Taxonomy" id="1294267"/>
    <lineage>
        <taxon>Bacteria</taxon>
        <taxon>Bacillati</taxon>
        <taxon>Bacillota</taxon>
        <taxon>Bacilli</taxon>
        <taxon>Bacillales</taxon>
        <taxon>Paenibacillaceae</taxon>
        <taxon>Cohnella</taxon>
    </lineage>
</organism>
<dbReference type="AlphaFoldDB" id="A0A3D9HZC6"/>
<dbReference type="RefSeq" id="WP_115995187.1">
    <property type="nucleotide sequence ID" value="NZ_QRDY01000021.1"/>
</dbReference>
<gene>
    <name evidence="1" type="ORF">DFP95_12190</name>
</gene>
<accession>A0A3D9HZC6</accession>
<evidence type="ECO:0000313" key="1">
    <source>
        <dbReference type="EMBL" id="RED54833.1"/>
    </source>
</evidence>
<reference evidence="1 2" key="1">
    <citation type="submission" date="2018-07" db="EMBL/GenBank/DDBJ databases">
        <title>Genomic Encyclopedia of Type Strains, Phase III (KMG-III): the genomes of soil and plant-associated and newly described type strains.</title>
        <authorList>
            <person name="Whitman W."/>
        </authorList>
    </citation>
    <scope>NUCLEOTIDE SEQUENCE [LARGE SCALE GENOMIC DNA]</scope>
    <source>
        <strain evidence="1 2">CECT 8236</strain>
    </source>
</reference>
<dbReference type="Proteomes" id="UP000256869">
    <property type="component" value="Unassembled WGS sequence"/>
</dbReference>
<dbReference type="OrthoDB" id="525353at2"/>
<keyword evidence="2" id="KW-1185">Reference proteome</keyword>
<dbReference type="PANTHER" id="PTHR12526">
    <property type="entry name" value="GLYCOSYLTRANSFERASE"/>
    <property type="match status" value="1"/>
</dbReference>
<sequence>MKILIVCSDFPYPADHGARVDTWGRIKVLSELGWTIHLAVCGREKPSESDLEAVKPYIEQVKLCERRSKLSDFMHSTPMQVHSRTELRNVDIDGDYDYVLLEGDYVYPILDNPKIRHDSVILRVHNDEAVYFRALARSTKNVIHKLYYRMESDKFARLQKKMLKKVDKYLFISSKEYESFQRRNPAARSVFLPPPVKMGNFASGTFQNKHVVFIGSLFMVNNREAIQWYLTHVHPLMRKEPGYRFIIAGNSRKMSLSWLDQYDLTNVIVHDTPKSLDDIYKNGYLFVNPMQNGAGVKLKTIEAIQNGLPVISTSIGYEGTGLVNNEHILIADEPEEFYRSIKRLFDNPQTAKELVESSQNFLRKNYNHKEVLSGYIRSLTPIYPIKQVL</sequence>
<dbReference type="CDD" id="cd03801">
    <property type="entry name" value="GT4_PimA-like"/>
    <property type="match status" value="1"/>
</dbReference>
<name>A0A3D9HZC6_9BACL</name>
<dbReference type="EMBL" id="QRDY01000021">
    <property type="protein sequence ID" value="RED54833.1"/>
    <property type="molecule type" value="Genomic_DNA"/>
</dbReference>
<comment type="caution">
    <text evidence="1">The sequence shown here is derived from an EMBL/GenBank/DDBJ whole genome shotgun (WGS) entry which is preliminary data.</text>
</comment>
<dbReference type="Pfam" id="PF13692">
    <property type="entry name" value="Glyco_trans_1_4"/>
    <property type="match status" value="1"/>
</dbReference>